<accession>A0A2P2MN38</accession>
<name>A0A2P2MN38_RHIMU</name>
<sequence length="45" mass="5459">MSILILNHLLLMDKDLNLRGQSQGKRMLAKILLVLHHQRHWQMKW</sequence>
<proteinExistence type="predicted"/>
<reference evidence="1" key="1">
    <citation type="submission" date="2018-02" db="EMBL/GenBank/DDBJ databases">
        <title>Rhizophora mucronata_Transcriptome.</title>
        <authorList>
            <person name="Meera S.P."/>
            <person name="Sreeshan A."/>
            <person name="Augustine A."/>
        </authorList>
    </citation>
    <scope>NUCLEOTIDE SEQUENCE</scope>
    <source>
        <tissue evidence="1">Leaf</tissue>
    </source>
</reference>
<dbReference type="EMBL" id="GGEC01051160">
    <property type="protein sequence ID" value="MBX31644.1"/>
    <property type="molecule type" value="Transcribed_RNA"/>
</dbReference>
<protein>
    <submittedName>
        <fullName evidence="1">Uncharacterized protein</fullName>
    </submittedName>
</protein>
<dbReference type="AlphaFoldDB" id="A0A2P2MN38"/>
<evidence type="ECO:0000313" key="1">
    <source>
        <dbReference type="EMBL" id="MBX31644.1"/>
    </source>
</evidence>
<organism evidence="1">
    <name type="scientific">Rhizophora mucronata</name>
    <name type="common">Asiatic mangrove</name>
    <dbReference type="NCBI Taxonomy" id="61149"/>
    <lineage>
        <taxon>Eukaryota</taxon>
        <taxon>Viridiplantae</taxon>
        <taxon>Streptophyta</taxon>
        <taxon>Embryophyta</taxon>
        <taxon>Tracheophyta</taxon>
        <taxon>Spermatophyta</taxon>
        <taxon>Magnoliopsida</taxon>
        <taxon>eudicotyledons</taxon>
        <taxon>Gunneridae</taxon>
        <taxon>Pentapetalae</taxon>
        <taxon>rosids</taxon>
        <taxon>fabids</taxon>
        <taxon>Malpighiales</taxon>
        <taxon>Rhizophoraceae</taxon>
        <taxon>Rhizophora</taxon>
    </lineage>
</organism>